<evidence type="ECO:0000256" key="1">
    <source>
        <dbReference type="SAM" id="SignalP"/>
    </source>
</evidence>
<proteinExistence type="predicted"/>
<dbReference type="AlphaFoldDB" id="A0AAD4PLP8"/>
<dbReference type="EMBL" id="JAJJHW010002585">
    <property type="protein sequence ID" value="KAH8372334.1"/>
    <property type="molecule type" value="Genomic_DNA"/>
</dbReference>
<gene>
    <name evidence="2" type="ORF">KR093_011059</name>
</gene>
<dbReference type="Proteomes" id="UP001200034">
    <property type="component" value="Unassembled WGS sequence"/>
</dbReference>
<evidence type="ECO:0000313" key="3">
    <source>
        <dbReference type="Proteomes" id="UP001200034"/>
    </source>
</evidence>
<protein>
    <submittedName>
        <fullName evidence="2">Uncharacterized protein</fullName>
    </submittedName>
</protein>
<reference evidence="2" key="1">
    <citation type="journal article" date="2021" name="Mol. Ecol. Resour.">
        <title>Phylogenomic analyses of the genus Drosophila reveals genomic signals of climate adaptation.</title>
        <authorList>
            <person name="Li F."/>
            <person name="Rane R.V."/>
            <person name="Luria V."/>
            <person name="Xiong Z."/>
            <person name="Chen J."/>
            <person name="Li Z."/>
            <person name="Catullo R.A."/>
            <person name="Griffin P.C."/>
            <person name="Schiffer M."/>
            <person name="Pearce S."/>
            <person name="Lee S.F."/>
            <person name="McElroy K."/>
            <person name="Stocker A."/>
            <person name="Shirriffs J."/>
            <person name="Cockerell F."/>
            <person name="Coppin C."/>
            <person name="Sgro C.M."/>
            <person name="Karger A."/>
            <person name="Cain J.W."/>
            <person name="Weber J.A."/>
            <person name="Santpere G."/>
            <person name="Kirschner M.W."/>
            <person name="Hoffmann A.A."/>
            <person name="Oakeshott J.G."/>
            <person name="Zhang G."/>
        </authorList>
    </citation>
    <scope>NUCLEOTIDE SEQUENCE</scope>
    <source>
        <strain evidence="2">BGI-SZ-2011g</strain>
    </source>
</reference>
<name>A0AAD4PLP8_9MUSC</name>
<feature type="chain" id="PRO_5041967433" evidence="1">
    <location>
        <begin position="23"/>
        <end position="107"/>
    </location>
</feature>
<keyword evidence="3" id="KW-1185">Reference proteome</keyword>
<sequence>MELISNLLLMCLLISLITVILAGPESATKDDGTVVYKFIDVDGMAWEYELKVMQTNGSAEPIKVKVFRGPWIVKQPQSESSCQQRSQLSLTVMALSLGALTIVNSSL</sequence>
<accession>A0AAD4PLP8</accession>
<comment type="caution">
    <text evidence="2">The sequence shown here is derived from an EMBL/GenBank/DDBJ whole genome shotgun (WGS) entry which is preliminary data.</text>
</comment>
<organism evidence="2 3">
    <name type="scientific">Drosophila rubida</name>
    <dbReference type="NCBI Taxonomy" id="30044"/>
    <lineage>
        <taxon>Eukaryota</taxon>
        <taxon>Metazoa</taxon>
        <taxon>Ecdysozoa</taxon>
        <taxon>Arthropoda</taxon>
        <taxon>Hexapoda</taxon>
        <taxon>Insecta</taxon>
        <taxon>Pterygota</taxon>
        <taxon>Neoptera</taxon>
        <taxon>Endopterygota</taxon>
        <taxon>Diptera</taxon>
        <taxon>Brachycera</taxon>
        <taxon>Muscomorpha</taxon>
        <taxon>Ephydroidea</taxon>
        <taxon>Drosophilidae</taxon>
        <taxon>Drosophila</taxon>
    </lineage>
</organism>
<feature type="signal peptide" evidence="1">
    <location>
        <begin position="1"/>
        <end position="22"/>
    </location>
</feature>
<evidence type="ECO:0000313" key="2">
    <source>
        <dbReference type="EMBL" id="KAH8372334.1"/>
    </source>
</evidence>
<keyword evidence="1" id="KW-0732">Signal</keyword>